<protein>
    <submittedName>
        <fullName evidence="4">VacJ family lipoprotein</fullName>
    </submittedName>
</protein>
<dbReference type="PANTHER" id="PTHR30035">
    <property type="entry name" value="LIPOPROTEIN VACJ-RELATED"/>
    <property type="match status" value="1"/>
</dbReference>
<dbReference type="PRINTS" id="PR01805">
    <property type="entry name" value="VACJLIPOPROT"/>
</dbReference>
<dbReference type="KEGG" id="paur:FGL86_10945"/>
<evidence type="ECO:0000256" key="3">
    <source>
        <dbReference type="SAM" id="MobiDB-lite"/>
    </source>
</evidence>
<evidence type="ECO:0000256" key="2">
    <source>
        <dbReference type="ARBA" id="ARBA00022729"/>
    </source>
</evidence>
<accession>A0A5B8T1H5</accession>
<organism evidence="4 5">
    <name type="scientific">Pistricoccus aurantiacus</name>
    <dbReference type="NCBI Taxonomy" id="1883414"/>
    <lineage>
        <taxon>Bacteria</taxon>
        <taxon>Pseudomonadati</taxon>
        <taxon>Pseudomonadota</taxon>
        <taxon>Gammaproteobacteria</taxon>
        <taxon>Oceanospirillales</taxon>
        <taxon>Halomonadaceae</taxon>
        <taxon>Pistricoccus</taxon>
    </lineage>
</organism>
<dbReference type="GO" id="GO:0016020">
    <property type="term" value="C:membrane"/>
    <property type="evidence" value="ECO:0007669"/>
    <property type="project" value="InterPro"/>
</dbReference>
<dbReference type="InterPro" id="IPR007428">
    <property type="entry name" value="MlaA"/>
</dbReference>
<dbReference type="PANTHER" id="PTHR30035:SF3">
    <property type="entry name" value="INTERMEMBRANE PHOSPHOLIPID TRANSPORT SYSTEM LIPOPROTEIN MLAA"/>
    <property type="match status" value="1"/>
</dbReference>
<dbReference type="AlphaFoldDB" id="A0A5B8T1H5"/>
<feature type="compositionally biased region" description="Polar residues" evidence="3">
    <location>
        <begin position="249"/>
        <end position="272"/>
    </location>
</feature>
<evidence type="ECO:0000313" key="5">
    <source>
        <dbReference type="Proteomes" id="UP000321272"/>
    </source>
</evidence>
<reference evidence="4 5" key="1">
    <citation type="submission" date="2019-06" db="EMBL/GenBank/DDBJ databases">
        <title>Genome analyses of bacteria isolated from kimchi.</title>
        <authorList>
            <person name="Lee S."/>
            <person name="Ahn S."/>
            <person name="Roh S."/>
        </authorList>
    </citation>
    <scope>NUCLEOTIDE SEQUENCE [LARGE SCALE GENOMIC DNA]</scope>
    <source>
        <strain evidence="4 5">CBA4606</strain>
    </source>
</reference>
<dbReference type="Proteomes" id="UP000321272">
    <property type="component" value="Chromosome"/>
</dbReference>
<sequence length="272" mass="29805">MRNALIAMALAGLAGCASTPDTERSPEDPWEGFNRQVFAFNDTLDRYALKPVAQGYAYVTPDPVEKSVGNFFSNLGELRTVLNSILQWKWNNAGVASGRFFVNTTLGVAGLFDVATSAGITANKEDFGQTLGWWGVDSGPYLVLPLLGPSTVRDTGALPVDIYSYPLAYVEDDKIRLSIRALQLVNVRASLLDQERFIQGDRYTFIRDTFLQKRRFEVNDGQSGKDPFASDDFDFDDADFDEADFDDATSGSDMQGNDESGAVQQSNGANAD</sequence>
<feature type="region of interest" description="Disordered" evidence="3">
    <location>
        <begin position="220"/>
        <end position="272"/>
    </location>
</feature>
<dbReference type="PROSITE" id="PS51257">
    <property type="entry name" value="PROKAR_LIPOPROTEIN"/>
    <property type="match status" value="1"/>
</dbReference>
<proteinExistence type="inferred from homology"/>
<keyword evidence="5" id="KW-1185">Reference proteome</keyword>
<evidence type="ECO:0000256" key="1">
    <source>
        <dbReference type="ARBA" id="ARBA00010634"/>
    </source>
</evidence>
<dbReference type="EMBL" id="CP042382">
    <property type="protein sequence ID" value="QEA40903.1"/>
    <property type="molecule type" value="Genomic_DNA"/>
</dbReference>
<gene>
    <name evidence="4" type="ORF">FGL86_10945</name>
</gene>
<dbReference type="RefSeq" id="WP_147186165.1">
    <property type="nucleotide sequence ID" value="NZ_CP042382.1"/>
</dbReference>
<feature type="compositionally biased region" description="Acidic residues" evidence="3">
    <location>
        <begin position="229"/>
        <end position="247"/>
    </location>
</feature>
<evidence type="ECO:0000313" key="4">
    <source>
        <dbReference type="EMBL" id="QEA40903.1"/>
    </source>
</evidence>
<keyword evidence="2" id="KW-0732">Signal</keyword>
<dbReference type="OrthoDB" id="9785326at2"/>
<keyword evidence="4" id="KW-0449">Lipoprotein</keyword>
<comment type="similarity">
    <text evidence="1">Belongs to the MlaA family.</text>
</comment>
<dbReference type="Pfam" id="PF04333">
    <property type="entry name" value="MlaA"/>
    <property type="match status" value="1"/>
</dbReference>
<name>A0A5B8T1H5_9GAMM</name>
<dbReference type="GO" id="GO:0120010">
    <property type="term" value="P:intermembrane phospholipid transfer"/>
    <property type="evidence" value="ECO:0007669"/>
    <property type="project" value="TreeGrafter"/>
</dbReference>